<dbReference type="GO" id="GO:0005743">
    <property type="term" value="C:mitochondrial inner membrane"/>
    <property type="evidence" value="ECO:0007669"/>
    <property type="project" value="UniProtKB-SubCell"/>
</dbReference>
<evidence type="ECO:0000256" key="6">
    <source>
        <dbReference type="ARBA" id="ARBA00022792"/>
    </source>
</evidence>
<dbReference type="OrthoDB" id="5598305at2759"/>
<evidence type="ECO:0000313" key="13">
    <source>
        <dbReference type="EMBL" id="CDO95270.1"/>
    </source>
</evidence>
<feature type="region of interest" description="Disordered" evidence="12">
    <location>
        <begin position="273"/>
        <end position="304"/>
    </location>
</feature>
<dbReference type="InterPro" id="IPR021056">
    <property type="entry name" value="Mt_import_IM_translocase_Tim54"/>
</dbReference>
<evidence type="ECO:0000256" key="3">
    <source>
        <dbReference type="ARBA" id="ARBA00020796"/>
    </source>
</evidence>
<organism evidence="13 14">
    <name type="scientific">Kluyveromyces dobzhanskii CBS 2104</name>
    <dbReference type="NCBI Taxonomy" id="1427455"/>
    <lineage>
        <taxon>Eukaryota</taxon>
        <taxon>Fungi</taxon>
        <taxon>Dikarya</taxon>
        <taxon>Ascomycota</taxon>
        <taxon>Saccharomycotina</taxon>
        <taxon>Saccharomycetes</taxon>
        <taxon>Saccharomycetales</taxon>
        <taxon>Saccharomycetaceae</taxon>
        <taxon>Kluyveromyces</taxon>
    </lineage>
</organism>
<evidence type="ECO:0000256" key="5">
    <source>
        <dbReference type="ARBA" id="ARBA00022692"/>
    </source>
</evidence>
<evidence type="ECO:0000313" key="14">
    <source>
        <dbReference type="Proteomes" id="UP000031516"/>
    </source>
</evidence>
<keyword evidence="10" id="KW-0496">Mitochondrion</keyword>
<accession>A0A0A8LAU1</accession>
<name>A0A0A8LAU1_9SACH</name>
<sequence length="462" mass="50326">MWKKLPSPGWLAFGTVVSAGASGIAYDKYQQSQTRSLYMAHVEKGATSPLESNLKPRKLIVLVAPPPNDYLDTSLTLWRRWIKPILYSSGLDYEIVTGNKQGEIRSEVASRIRQLRKDLISQEQDQTEEKSWSWSSWFKSGRNTAAQETAVEEEQAKPSPFDIRSVLGVFYHNEPKPVILEDSLVDPSVAGGVICVGRGAYKEYIAGIHEGILGPLEEPSKVVAAASAAPAETVSSGTVDSETLVGQTPLGTSVEASPVEASPVEVVPVETTAAEAAPAEAAPAEAAPAEAAADEDSSEKKKDVPVPKAYILPSEYSNASIPAELSKPLIIDPKTGAPAFFEQPLLVVAVPNLSGFTTIPTRISRFYQKRFLCEQVSHSTLAAVESKSRPFTTTDLDLGAYEELDWPKSWVETGKERGSEWVQPLQGDDRVLHRLRVVEPALVPSIQPETTKENDEFNTEKK</sequence>
<evidence type="ECO:0000256" key="9">
    <source>
        <dbReference type="ARBA" id="ARBA00023010"/>
    </source>
</evidence>
<dbReference type="EMBL" id="CCBQ010000044">
    <property type="protein sequence ID" value="CDO95270.1"/>
    <property type="molecule type" value="Genomic_DNA"/>
</dbReference>
<keyword evidence="6" id="KW-0999">Mitochondrion inner membrane</keyword>
<dbReference type="Proteomes" id="UP000031516">
    <property type="component" value="Unassembled WGS sequence"/>
</dbReference>
<keyword evidence="8" id="KW-1133">Transmembrane helix</keyword>
<evidence type="ECO:0000256" key="1">
    <source>
        <dbReference type="ARBA" id="ARBA00004434"/>
    </source>
</evidence>
<evidence type="ECO:0000256" key="10">
    <source>
        <dbReference type="ARBA" id="ARBA00023128"/>
    </source>
</evidence>
<keyword evidence="7" id="KW-0653">Protein transport</keyword>
<protein>
    <recommendedName>
        <fullName evidence="3">Mitochondrial import inner membrane translocase subunit TIM54</fullName>
    </recommendedName>
</protein>
<evidence type="ECO:0000256" key="11">
    <source>
        <dbReference type="ARBA" id="ARBA00023136"/>
    </source>
</evidence>
<evidence type="ECO:0000256" key="12">
    <source>
        <dbReference type="SAM" id="MobiDB-lite"/>
    </source>
</evidence>
<dbReference type="Pfam" id="PF11711">
    <property type="entry name" value="Tim54"/>
    <property type="match status" value="1"/>
</dbReference>
<dbReference type="GO" id="GO:0015031">
    <property type="term" value="P:protein transport"/>
    <property type="evidence" value="ECO:0007669"/>
    <property type="project" value="UniProtKB-KW"/>
</dbReference>
<gene>
    <name evidence="13" type="ORF">KLDO_g3517</name>
</gene>
<keyword evidence="9" id="KW-0811">Translocation</keyword>
<comment type="similarity">
    <text evidence="2">Belongs to the TIM54 family.</text>
</comment>
<keyword evidence="14" id="KW-1185">Reference proteome</keyword>
<evidence type="ECO:0000256" key="4">
    <source>
        <dbReference type="ARBA" id="ARBA00022448"/>
    </source>
</evidence>
<reference evidence="13 14" key="1">
    <citation type="submission" date="2014-03" db="EMBL/GenBank/DDBJ databases">
        <title>The genome of Kluyveromyces dobzhanskii.</title>
        <authorList>
            <person name="Nystedt B."/>
            <person name="Astrom S."/>
        </authorList>
    </citation>
    <scope>NUCLEOTIDE SEQUENCE [LARGE SCALE GENOMIC DNA]</scope>
    <source>
        <strain evidence="13 14">CBS 2104</strain>
    </source>
</reference>
<keyword evidence="4" id="KW-0813">Transport</keyword>
<evidence type="ECO:0000256" key="2">
    <source>
        <dbReference type="ARBA" id="ARBA00006355"/>
    </source>
</evidence>
<proteinExistence type="inferred from homology"/>
<evidence type="ECO:0000256" key="7">
    <source>
        <dbReference type="ARBA" id="ARBA00022927"/>
    </source>
</evidence>
<evidence type="ECO:0000256" key="8">
    <source>
        <dbReference type="ARBA" id="ARBA00022989"/>
    </source>
</evidence>
<keyword evidence="5" id="KW-0812">Transmembrane</keyword>
<dbReference type="AlphaFoldDB" id="A0A0A8LAU1"/>
<keyword evidence="11" id="KW-0472">Membrane</keyword>
<comment type="subcellular location">
    <subcellularLocation>
        <location evidence="1">Mitochondrion inner membrane</location>
        <topology evidence="1">Single-pass membrane protein</topology>
    </subcellularLocation>
</comment>
<feature type="compositionally biased region" description="Low complexity" evidence="12">
    <location>
        <begin position="273"/>
        <end position="291"/>
    </location>
</feature>
<comment type="caution">
    <text evidence="13">The sequence shown here is derived from an EMBL/GenBank/DDBJ whole genome shotgun (WGS) entry which is preliminary data.</text>
</comment>